<accession>A0A931GSC9</accession>
<dbReference type="Proteomes" id="UP000614047">
    <property type="component" value="Unassembled WGS sequence"/>
</dbReference>
<dbReference type="AlphaFoldDB" id="A0A931GSC9"/>
<keyword evidence="2" id="KW-0472">Membrane</keyword>
<comment type="caution">
    <text evidence="3">The sequence shown here is derived from an EMBL/GenBank/DDBJ whole genome shotgun (WGS) entry which is preliminary data.</text>
</comment>
<keyword evidence="4" id="KW-1185">Reference proteome</keyword>
<evidence type="ECO:0000313" key="4">
    <source>
        <dbReference type="Proteomes" id="UP000614047"/>
    </source>
</evidence>
<dbReference type="Pfam" id="PF07332">
    <property type="entry name" value="Phage_holin_3_6"/>
    <property type="match status" value="1"/>
</dbReference>
<keyword evidence="2" id="KW-1133">Transmembrane helix</keyword>
<dbReference type="InterPro" id="IPR009937">
    <property type="entry name" value="Phage_holin_3_6"/>
</dbReference>
<dbReference type="EMBL" id="JADOUA010000001">
    <property type="protein sequence ID" value="MBG6093801.1"/>
    <property type="molecule type" value="Genomic_DNA"/>
</dbReference>
<evidence type="ECO:0000313" key="3">
    <source>
        <dbReference type="EMBL" id="MBG6093801.1"/>
    </source>
</evidence>
<reference evidence="3" key="1">
    <citation type="submission" date="2020-11" db="EMBL/GenBank/DDBJ databases">
        <title>Sequencing the genomes of 1000 actinobacteria strains.</title>
        <authorList>
            <person name="Klenk H.-P."/>
        </authorList>
    </citation>
    <scope>NUCLEOTIDE SEQUENCE</scope>
    <source>
        <strain evidence="3">DSM 43175</strain>
    </source>
</reference>
<protein>
    <recommendedName>
        <fullName evidence="5">Superfamily III holin-X</fullName>
    </recommendedName>
</protein>
<dbReference type="RefSeq" id="WP_231404110.1">
    <property type="nucleotide sequence ID" value="NZ_BAABES010000003.1"/>
</dbReference>
<sequence length="164" mass="16729">MSTVRPLESGERATGTMIGEHPGGDGATAYRTAGRGAGDQKVGELVSRATQQLSDLVRAELRLAAAEIKDKGKHAGAGAGLFGGAGVMALYGGGALVAAAIAAISLALPVWAAALIIGGFLLLVAGILALMGRSQTSRGFPPMPERALESARQDMAEIRERAHR</sequence>
<evidence type="ECO:0000256" key="1">
    <source>
        <dbReference type="SAM" id="MobiDB-lite"/>
    </source>
</evidence>
<evidence type="ECO:0000256" key="2">
    <source>
        <dbReference type="SAM" id="Phobius"/>
    </source>
</evidence>
<evidence type="ECO:0008006" key="5">
    <source>
        <dbReference type="Google" id="ProtNLM"/>
    </source>
</evidence>
<feature type="region of interest" description="Disordered" evidence="1">
    <location>
        <begin position="1"/>
        <end position="34"/>
    </location>
</feature>
<organism evidence="3 4">
    <name type="scientific">Actinomadura viridis</name>
    <dbReference type="NCBI Taxonomy" id="58110"/>
    <lineage>
        <taxon>Bacteria</taxon>
        <taxon>Bacillati</taxon>
        <taxon>Actinomycetota</taxon>
        <taxon>Actinomycetes</taxon>
        <taxon>Streptosporangiales</taxon>
        <taxon>Thermomonosporaceae</taxon>
        <taxon>Actinomadura</taxon>
    </lineage>
</organism>
<feature type="transmembrane region" description="Helical" evidence="2">
    <location>
        <begin position="110"/>
        <end position="131"/>
    </location>
</feature>
<gene>
    <name evidence="3" type="ORF">IW256_007914</name>
</gene>
<proteinExistence type="predicted"/>
<name>A0A931GSC9_9ACTN</name>
<feature type="transmembrane region" description="Helical" evidence="2">
    <location>
        <begin position="79"/>
        <end position="104"/>
    </location>
</feature>
<keyword evidence="2" id="KW-0812">Transmembrane</keyword>